<organism evidence="10 11">
    <name type="scientific">Petropleomorpha daqingensis</name>
    <dbReference type="NCBI Taxonomy" id="2026353"/>
    <lineage>
        <taxon>Bacteria</taxon>
        <taxon>Bacillati</taxon>
        <taxon>Actinomycetota</taxon>
        <taxon>Actinomycetes</taxon>
        <taxon>Geodermatophilales</taxon>
        <taxon>Geodermatophilaceae</taxon>
        <taxon>Petropleomorpha</taxon>
    </lineage>
</organism>
<feature type="domain" description="O-acyltransferase WSD1-like N-terminal" evidence="7">
    <location>
        <begin position="249"/>
        <end position="426"/>
    </location>
</feature>
<dbReference type="InterPro" id="IPR052185">
    <property type="entry name" value="IPC_Synthase-Related"/>
</dbReference>
<dbReference type="InterPro" id="IPR004255">
    <property type="entry name" value="O-acyltransferase_WSD1_N"/>
</dbReference>
<keyword evidence="3 6" id="KW-1133">Transmembrane helix</keyword>
<dbReference type="PANTHER" id="PTHR31310:SF7">
    <property type="entry name" value="PA-PHOSPHATASE RELATED-FAMILY PROTEIN DDB_G0268928"/>
    <property type="match status" value="1"/>
</dbReference>
<protein>
    <recommendedName>
        <fullName evidence="12">Diacylglycerol O-acyltransferase</fullName>
    </recommendedName>
</protein>
<dbReference type="CDD" id="cd03386">
    <property type="entry name" value="PAP2_Aur1_like"/>
    <property type="match status" value="1"/>
</dbReference>
<keyword evidence="4 6" id="KW-0472">Membrane</keyword>
<evidence type="ECO:0000256" key="2">
    <source>
        <dbReference type="ARBA" id="ARBA00022692"/>
    </source>
</evidence>
<feature type="transmembrane region" description="Helical" evidence="6">
    <location>
        <begin position="20"/>
        <end position="39"/>
    </location>
</feature>
<dbReference type="RefSeq" id="WP_179718759.1">
    <property type="nucleotide sequence ID" value="NZ_JACBZT010000001.1"/>
</dbReference>
<evidence type="ECO:0000256" key="4">
    <source>
        <dbReference type="ARBA" id="ARBA00023136"/>
    </source>
</evidence>
<dbReference type="Pfam" id="PF03007">
    <property type="entry name" value="WS_DGAT_cat"/>
    <property type="match status" value="1"/>
</dbReference>
<feature type="transmembrane region" description="Helical" evidence="6">
    <location>
        <begin position="114"/>
        <end position="132"/>
    </location>
</feature>
<feature type="transmembrane region" description="Helical" evidence="6">
    <location>
        <begin position="199"/>
        <end position="217"/>
    </location>
</feature>
<evidence type="ECO:0000259" key="9">
    <source>
        <dbReference type="Pfam" id="PF14378"/>
    </source>
</evidence>
<comment type="subcellular location">
    <subcellularLocation>
        <location evidence="1">Membrane</location>
        <topology evidence="1">Multi-pass membrane protein</topology>
    </subcellularLocation>
</comment>
<sequence length="683" mass="73244">MGTDRVRPAPSARPRPVGELLVGLAVFGLYGLVQALGGAGRDAAAARNADALYALERALHLDIEAPLNSWLAARHGLAVIANYEYAYTYVLSALLLLGWLWWRRPDVYRWARTSFVWLNLLGIACFALYPLAPPRLLAGAGFVDTVLRGGTVGSWGSPLVAHANQVAAMPSLHVAWALWVSVVLALVHGGLRTQVLSGVHVALTFLVVLATANHWTLDAVGGAVAVALAVRLAGSRPAAAGRRVRVPAADTFFVHVDTPEYPQHVGGVVLLDTSERPGSAPSVEEVRARVAAALPDLPRFRQRLTPPARWRRARWEQVEELDWEYHVPLDDLHTPEGAPGGPAAFDALVARISGTQLPRDRPLWRLHVVHGVDVDRAAVVFVVHHVVSDGIGTVLQALRFLDPPRDRPLGGARRTPGALARLAATVVGLAQLATDGPARGRFPVEGTSARSFTTVVVPLDDVRRAARGRGVRITDLLLTGVAAALGRVLPEGTSLPHRMRTSVPLMVRDPDTAAEANLTAAVMVDLPLGPRAEADRLAEVSRRTARLHSGSRMLASRFVMQDIGELMPLPLHRWFARTVYGRRFFTAIVSNMPGPDWQLHMVWARIVWAGPLLPLAPGTPLAVGALSWNGDLVIGITTDPLLLPDARRFGDELVAVLGELGAQPQASASSSSNRISGSSSAAP</sequence>
<evidence type="ECO:0000256" key="1">
    <source>
        <dbReference type="ARBA" id="ARBA00004141"/>
    </source>
</evidence>
<evidence type="ECO:0000256" key="5">
    <source>
        <dbReference type="SAM" id="MobiDB-lite"/>
    </source>
</evidence>
<keyword evidence="11" id="KW-1185">Reference proteome</keyword>
<dbReference type="GO" id="GO:0045017">
    <property type="term" value="P:glycerolipid biosynthetic process"/>
    <property type="evidence" value="ECO:0007669"/>
    <property type="project" value="InterPro"/>
</dbReference>
<feature type="domain" description="O-acyltransferase WSD1 C-terminal" evidence="8">
    <location>
        <begin position="517"/>
        <end position="660"/>
    </location>
</feature>
<gene>
    <name evidence="10" type="ORF">GGQ55_003409</name>
</gene>
<evidence type="ECO:0000313" key="11">
    <source>
        <dbReference type="Proteomes" id="UP000541969"/>
    </source>
</evidence>
<dbReference type="Pfam" id="PF06974">
    <property type="entry name" value="WS_DGAT_C"/>
    <property type="match status" value="1"/>
</dbReference>
<dbReference type="EMBL" id="JACBZT010000001">
    <property type="protein sequence ID" value="NYJ07131.1"/>
    <property type="molecule type" value="Genomic_DNA"/>
</dbReference>
<evidence type="ECO:0008006" key="12">
    <source>
        <dbReference type="Google" id="ProtNLM"/>
    </source>
</evidence>
<dbReference type="AlphaFoldDB" id="A0A853CIY0"/>
<dbReference type="Proteomes" id="UP000541969">
    <property type="component" value="Unassembled WGS sequence"/>
</dbReference>
<reference evidence="10 11" key="1">
    <citation type="submission" date="2020-07" db="EMBL/GenBank/DDBJ databases">
        <title>Sequencing the genomes of 1000 actinobacteria strains.</title>
        <authorList>
            <person name="Klenk H.-P."/>
        </authorList>
    </citation>
    <scope>NUCLEOTIDE SEQUENCE [LARGE SCALE GENOMIC DNA]</scope>
    <source>
        <strain evidence="10 11">DSM 104001</strain>
    </source>
</reference>
<evidence type="ECO:0000256" key="3">
    <source>
        <dbReference type="ARBA" id="ARBA00022989"/>
    </source>
</evidence>
<dbReference type="InterPro" id="IPR026841">
    <property type="entry name" value="Aur1/Ipt1"/>
</dbReference>
<evidence type="ECO:0000313" key="10">
    <source>
        <dbReference type="EMBL" id="NYJ07131.1"/>
    </source>
</evidence>
<dbReference type="GO" id="GO:0004144">
    <property type="term" value="F:diacylglycerol O-acyltransferase activity"/>
    <property type="evidence" value="ECO:0007669"/>
    <property type="project" value="InterPro"/>
</dbReference>
<feature type="transmembrane region" description="Helical" evidence="6">
    <location>
        <begin position="167"/>
        <end position="187"/>
    </location>
</feature>
<evidence type="ECO:0000256" key="6">
    <source>
        <dbReference type="SAM" id="Phobius"/>
    </source>
</evidence>
<feature type="compositionally biased region" description="Low complexity" evidence="5">
    <location>
        <begin position="666"/>
        <end position="683"/>
    </location>
</feature>
<feature type="domain" description="Inositolphosphotransferase Aur1/Ipt1" evidence="9">
    <location>
        <begin position="51"/>
        <end position="230"/>
    </location>
</feature>
<dbReference type="InterPro" id="IPR009721">
    <property type="entry name" value="O-acyltransferase_WSD1_C"/>
</dbReference>
<comment type="caution">
    <text evidence="10">The sequence shown here is derived from an EMBL/GenBank/DDBJ whole genome shotgun (WGS) entry which is preliminary data.</text>
</comment>
<proteinExistence type="predicted"/>
<dbReference type="Pfam" id="PF14378">
    <property type="entry name" value="PAP2_3"/>
    <property type="match status" value="1"/>
</dbReference>
<feature type="transmembrane region" description="Helical" evidence="6">
    <location>
        <begin position="85"/>
        <end position="102"/>
    </location>
</feature>
<keyword evidence="2 6" id="KW-0812">Transmembrane</keyword>
<accession>A0A853CIY0</accession>
<feature type="region of interest" description="Disordered" evidence="5">
    <location>
        <begin position="663"/>
        <end position="683"/>
    </location>
</feature>
<evidence type="ECO:0000259" key="8">
    <source>
        <dbReference type="Pfam" id="PF06974"/>
    </source>
</evidence>
<dbReference type="PANTHER" id="PTHR31310">
    <property type="match status" value="1"/>
</dbReference>
<name>A0A853CIY0_9ACTN</name>
<dbReference type="GO" id="GO:0016020">
    <property type="term" value="C:membrane"/>
    <property type="evidence" value="ECO:0007669"/>
    <property type="project" value="UniProtKB-SubCell"/>
</dbReference>
<evidence type="ECO:0000259" key="7">
    <source>
        <dbReference type="Pfam" id="PF03007"/>
    </source>
</evidence>